<dbReference type="EMBL" id="WNWM01000002">
    <property type="protein sequence ID" value="MUI14691.1"/>
    <property type="molecule type" value="Genomic_DNA"/>
</dbReference>
<evidence type="ECO:0000256" key="1">
    <source>
        <dbReference type="ARBA" id="ARBA00004651"/>
    </source>
</evidence>
<keyword evidence="10" id="KW-1185">Reference proteome</keyword>
<proteinExistence type="inferred from homology"/>
<keyword evidence="4 7" id="KW-1133">Transmembrane helix</keyword>
<evidence type="ECO:0000256" key="2">
    <source>
        <dbReference type="ARBA" id="ARBA00022475"/>
    </source>
</evidence>
<protein>
    <submittedName>
        <fullName evidence="9">Flagellar motor protein</fullName>
    </submittedName>
</protein>
<keyword evidence="9" id="KW-0969">Cilium</keyword>
<evidence type="ECO:0000256" key="4">
    <source>
        <dbReference type="ARBA" id="ARBA00022989"/>
    </source>
</evidence>
<reference evidence="9 10" key="1">
    <citation type="submission" date="2019-11" db="EMBL/GenBank/DDBJ databases">
        <title>Draft Genome Sequences of Six Type Strains of the Genus Massilia.</title>
        <authorList>
            <person name="Miess H."/>
            <person name="Frediansyah A."/>
            <person name="Goeker M."/>
            <person name="Gross H."/>
        </authorList>
    </citation>
    <scope>NUCLEOTIDE SEQUENCE [LARGE SCALE GENOMIC DNA]</scope>
    <source>
        <strain evidence="9 10">DSM 17513</strain>
    </source>
</reference>
<dbReference type="OrthoDB" id="9806929at2"/>
<dbReference type="InterPro" id="IPR002898">
    <property type="entry name" value="MotA_ExbB_proton_chnl"/>
</dbReference>
<feature type="transmembrane region" description="Helical" evidence="7">
    <location>
        <begin position="31"/>
        <end position="49"/>
    </location>
</feature>
<dbReference type="PANTHER" id="PTHR30433:SF3">
    <property type="entry name" value="MOTILITY PROTEIN A"/>
    <property type="match status" value="1"/>
</dbReference>
<keyword evidence="6" id="KW-0653">Protein transport</keyword>
<evidence type="ECO:0000256" key="7">
    <source>
        <dbReference type="SAM" id="Phobius"/>
    </source>
</evidence>
<feature type="transmembrane region" description="Helical" evidence="7">
    <location>
        <begin position="149"/>
        <end position="169"/>
    </location>
</feature>
<comment type="caution">
    <text evidence="9">The sequence shown here is derived from an EMBL/GenBank/DDBJ whole genome shotgun (WGS) entry which is preliminary data.</text>
</comment>
<dbReference type="GO" id="GO:0006935">
    <property type="term" value="P:chemotaxis"/>
    <property type="evidence" value="ECO:0007669"/>
    <property type="project" value="InterPro"/>
</dbReference>
<comment type="similarity">
    <text evidence="6">Belongs to the exbB/tolQ family.</text>
</comment>
<dbReference type="GO" id="GO:0071978">
    <property type="term" value="P:bacterial-type flagellum-dependent swarming motility"/>
    <property type="evidence" value="ECO:0007669"/>
    <property type="project" value="InterPro"/>
</dbReference>
<dbReference type="AlphaFoldDB" id="A0A6I3XLY1"/>
<dbReference type="PANTHER" id="PTHR30433">
    <property type="entry name" value="CHEMOTAXIS PROTEIN MOTA"/>
    <property type="match status" value="1"/>
</dbReference>
<dbReference type="GO" id="GO:0015031">
    <property type="term" value="P:protein transport"/>
    <property type="evidence" value="ECO:0007669"/>
    <property type="project" value="UniProtKB-KW"/>
</dbReference>
<accession>A0A6I3XLY1</accession>
<evidence type="ECO:0000313" key="9">
    <source>
        <dbReference type="EMBL" id="MUI14691.1"/>
    </source>
</evidence>
<dbReference type="NCBIfam" id="NF006583">
    <property type="entry name" value="PRK09109.1"/>
    <property type="match status" value="1"/>
</dbReference>
<keyword evidence="9" id="KW-0282">Flagellum</keyword>
<keyword evidence="6" id="KW-0813">Transport</keyword>
<comment type="subcellular location">
    <subcellularLocation>
        <location evidence="1">Cell membrane</location>
        <topology evidence="1">Multi-pass membrane protein</topology>
    </subcellularLocation>
    <subcellularLocation>
        <location evidence="6">Membrane</location>
        <topology evidence="6">Multi-pass membrane protein</topology>
    </subcellularLocation>
</comment>
<sequence length="249" mass="26913">MDWSSVAGIVLALAGLIVGQALEGGKPSSLIQPAAFAIVVVGTFGAVLLQTRPATLKRGILMLRWVFKPPADGRTLLARDIQAWNQTVRREGPLALERHMTGARNMFLAKGLRMVVDGIQPDKLRQLLDTEITAFETSERQAVRIWESAAGYSPTIGILGAVLGLIHVMENLSDPAKLGPGIAVAFVSTIYGVGLANLFFYPIANKLKNIVTAQVHQQEIAAAVFHDIASGDFSRIMDERIATLLQEYA</sequence>
<keyword evidence="5 7" id="KW-0472">Membrane</keyword>
<evidence type="ECO:0000313" key="10">
    <source>
        <dbReference type="Proteomes" id="UP000431684"/>
    </source>
</evidence>
<evidence type="ECO:0000256" key="3">
    <source>
        <dbReference type="ARBA" id="ARBA00022692"/>
    </source>
</evidence>
<gene>
    <name evidence="9" type="ORF">GJV26_19825</name>
</gene>
<keyword evidence="2" id="KW-1003">Cell membrane</keyword>
<dbReference type="Pfam" id="PF01618">
    <property type="entry name" value="MotA_ExbB"/>
    <property type="match status" value="1"/>
</dbReference>
<keyword evidence="3 7" id="KW-0812">Transmembrane</keyword>
<dbReference type="RefSeq" id="WP_155710475.1">
    <property type="nucleotide sequence ID" value="NZ_BMWU01000029.1"/>
</dbReference>
<evidence type="ECO:0000259" key="8">
    <source>
        <dbReference type="Pfam" id="PF01618"/>
    </source>
</evidence>
<feature type="domain" description="MotA/TolQ/ExbB proton channel" evidence="8">
    <location>
        <begin position="104"/>
        <end position="219"/>
    </location>
</feature>
<keyword evidence="9" id="KW-0966">Cell projection</keyword>
<organism evidence="9 10">
    <name type="scientific">Pseudoduganella dura</name>
    <dbReference type="NCBI Taxonomy" id="321982"/>
    <lineage>
        <taxon>Bacteria</taxon>
        <taxon>Pseudomonadati</taxon>
        <taxon>Pseudomonadota</taxon>
        <taxon>Betaproteobacteria</taxon>
        <taxon>Burkholderiales</taxon>
        <taxon>Oxalobacteraceae</taxon>
        <taxon>Telluria group</taxon>
        <taxon>Pseudoduganella</taxon>
    </lineage>
</organism>
<dbReference type="GO" id="GO:0005886">
    <property type="term" value="C:plasma membrane"/>
    <property type="evidence" value="ECO:0007669"/>
    <property type="project" value="UniProtKB-SubCell"/>
</dbReference>
<feature type="transmembrane region" description="Helical" evidence="7">
    <location>
        <begin position="181"/>
        <end position="200"/>
    </location>
</feature>
<dbReference type="Proteomes" id="UP000431684">
    <property type="component" value="Unassembled WGS sequence"/>
</dbReference>
<evidence type="ECO:0000256" key="5">
    <source>
        <dbReference type="ARBA" id="ARBA00023136"/>
    </source>
</evidence>
<dbReference type="InterPro" id="IPR047055">
    <property type="entry name" value="MotA-like"/>
</dbReference>
<evidence type="ECO:0000256" key="6">
    <source>
        <dbReference type="RuleBase" id="RU004057"/>
    </source>
</evidence>
<name>A0A6I3XLY1_9BURK</name>